<dbReference type="AlphaFoldDB" id="A0A4Y2G6W7"/>
<gene>
    <name evidence="1" type="ORF">AVEN_77064_1</name>
</gene>
<evidence type="ECO:0000313" key="1">
    <source>
        <dbReference type="EMBL" id="GBM49121.1"/>
    </source>
</evidence>
<protein>
    <submittedName>
        <fullName evidence="1">Uncharacterized protein</fullName>
    </submittedName>
</protein>
<sequence length="97" mass="11141">MKLVILKGGQMARATPKLTSLFKLPHHTSGWSFVCTYVLTYNSPTYTEVLQWNQVLNMETFGPEAEILLLDHNGLQYSWKEKVKIKITEEIISAKEL</sequence>
<proteinExistence type="predicted"/>
<reference evidence="1 2" key="1">
    <citation type="journal article" date="2019" name="Sci. Rep.">
        <title>Orb-weaving spider Araneus ventricosus genome elucidates the spidroin gene catalogue.</title>
        <authorList>
            <person name="Kono N."/>
            <person name="Nakamura H."/>
            <person name="Ohtoshi R."/>
            <person name="Moran D.A.P."/>
            <person name="Shinohara A."/>
            <person name="Yoshida Y."/>
            <person name="Fujiwara M."/>
            <person name="Mori M."/>
            <person name="Tomita M."/>
            <person name="Arakawa K."/>
        </authorList>
    </citation>
    <scope>NUCLEOTIDE SEQUENCE [LARGE SCALE GENOMIC DNA]</scope>
</reference>
<organism evidence="1 2">
    <name type="scientific">Araneus ventricosus</name>
    <name type="common">Orbweaver spider</name>
    <name type="synonym">Epeira ventricosa</name>
    <dbReference type="NCBI Taxonomy" id="182803"/>
    <lineage>
        <taxon>Eukaryota</taxon>
        <taxon>Metazoa</taxon>
        <taxon>Ecdysozoa</taxon>
        <taxon>Arthropoda</taxon>
        <taxon>Chelicerata</taxon>
        <taxon>Arachnida</taxon>
        <taxon>Araneae</taxon>
        <taxon>Araneomorphae</taxon>
        <taxon>Entelegynae</taxon>
        <taxon>Araneoidea</taxon>
        <taxon>Araneidae</taxon>
        <taxon>Araneus</taxon>
    </lineage>
</organism>
<comment type="caution">
    <text evidence="1">The sequence shown here is derived from an EMBL/GenBank/DDBJ whole genome shotgun (WGS) entry which is preliminary data.</text>
</comment>
<keyword evidence="2" id="KW-1185">Reference proteome</keyword>
<accession>A0A4Y2G6W7</accession>
<name>A0A4Y2G6W7_ARAVE</name>
<dbReference type="Proteomes" id="UP000499080">
    <property type="component" value="Unassembled WGS sequence"/>
</dbReference>
<dbReference type="EMBL" id="BGPR01001240">
    <property type="protein sequence ID" value="GBM49121.1"/>
    <property type="molecule type" value="Genomic_DNA"/>
</dbReference>
<evidence type="ECO:0000313" key="2">
    <source>
        <dbReference type="Proteomes" id="UP000499080"/>
    </source>
</evidence>